<dbReference type="GO" id="GO:0140999">
    <property type="term" value="F:histone H3K4 trimethyltransferase activity"/>
    <property type="evidence" value="ECO:0007669"/>
    <property type="project" value="UniProtKB-EC"/>
</dbReference>
<dbReference type="InterPro" id="IPR041938">
    <property type="entry name" value="Hist-Lys_N-MTase_N"/>
</dbReference>
<dbReference type="Gene3D" id="1.10.10.1700">
    <property type="entry name" value="Histone-lysine N-methyltransferase"/>
    <property type="match status" value="1"/>
</dbReference>
<sequence length="69" mass="7850">MSPHDLSHDDDVLSDILVDNLGYECSISTHKMNPSYRVLRVHASLLRDLVWNKVIVEQSLTEAVNDLCK</sequence>
<dbReference type="EC" id="2.1.1.354" evidence="1"/>
<keyword evidence="2" id="KW-1185">Reference proteome</keyword>
<accession>A0AAN6GNW4</accession>
<dbReference type="AlphaFoldDB" id="A0AAN6GNW4"/>
<reference evidence="1" key="1">
    <citation type="journal article" date="2023" name="PhytoFront">
        <title>Draft Genome Resources of Seven Strains of Tilletia horrida, Causal Agent of Kernel Smut of Rice.</title>
        <authorList>
            <person name="Khanal S."/>
            <person name="Antony Babu S."/>
            <person name="Zhou X.G."/>
        </authorList>
    </citation>
    <scope>NUCLEOTIDE SEQUENCE</scope>
    <source>
        <strain evidence="1">TX6</strain>
    </source>
</reference>
<keyword evidence="1" id="KW-0808">Transferase</keyword>
<comment type="caution">
    <text evidence="1">The sequence shown here is derived from an EMBL/GenBank/DDBJ whole genome shotgun (WGS) entry which is preliminary data.</text>
</comment>
<keyword evidence="1" id="KW-0489">Methyltransferase</keyword>
<protein>
    <submittedName>
        <fullName evidence="1">Histone lysine methyltransferase Set9</fullName>
        <ecNumber evidence="1">2.1.1.354</ecNumber>
    </submittedName>
</protein>
<proteinExistence type="predicted"/>
<dbReference type="EMBL" id="JAPDMZ010000167">
    <property type="protein sequence ID" value="KAK0547239.1"/>
    <property type="molecule type" value="Genomic_DNA"/>
</dbReference>
<evidence type="ECO:0000313" key="2">
    <source>
        <dbReference type="Proteomes" id="UP001176517"/>
    </source>
</evidence>
<name>A0AAN6GNW4_9BASI</name>
<organism evidence="1 2">
    <name type="scientific">Tilletia horrida</name>
    <dbReference type="NCBI Taxonomy" id="155126"/>
    <lineage>
        <taxon>Eukaryota</taxon>
        <taxon>Fungi</taxon>
        <taxon>Dikarya</taxon>
        <taxon>Basidiomycota</taxon>
        <taxon>Ustilaginomycotina</taxon>
        <taxon>Exobasidiomycetes</taxon>
        <taxon>Tilletiales</taxon>
        <taxon>Tilletiaceae</taxon>
        <taxon>Tilletia</taxon>
    </lineage>
</organism>
<dbReference type="Proteomes" id="UP001176517">
    <property type="component" value="Unassembled WGS sequence"/>
</dbReference>
<evidence type="ECO:0000313" key="1">
    <source>
        <dbReference type="EMBL" id="KAK0547239.1"/>
    </source>
</evidence>
<gene>
    <name evidence="1" type="primary">set9_1</name>
    <name evidence="1" type="ORF">OC846_004938</name>
</gene>
<dbReference type="GO" id="GO:0032259">
    <property type="term" value="P:methylation"/>
    <property type="evidence" value="ECO:0007669"/>
    <property type="project" value="UniProtKB-KW"/>
</dbReference>